<evidence type="ECO:0000313" key="7">
    <source>
        <dbReference type="Proteomes" id="UP000199611"/>
    </source>
</evidence>
<dbReference type="Gene3D" id="3.40.190.10">
    <property type="entry name" value="Periplasmic binding protein-like II"/>
    <property type="match status" value="2"/>
</dbReference>
<dbReference type="Proteomes" id="UP000199611">
    <property type="component" value="Unassembled WGS sequence"/>
</dbReference>
<dbReference type="GO" id="GO:0003700">
    <property type="term" value="F:DNA-binding transcription factor activity"/>
    <property type="evidence" value="ECO:0007669"/>
    <property type="project" value="InterPro"/>
</dbReference>
<dbReference type="PRINTS" id="PR00039">
    <property type="entry name" value="HTHLYSR"/>
</dbReference>
<dbReference type="PANTHER" id="PTHR30419:SF8">
    <property type="entry name" value="NITROGEN ASSIMILATION TRANSCRIPTIONAL ACTIVATOR-RELATED"/>
    <property type="match status" value="1"/>
</dbReference>
<evidence type="ECO:0000256" key="4">
    <source>
        <dbReference type="ARBA" id="ARBA00023163"/>
    </source>
</evidence>
<evidence type="ECO:0000256" key="1">
    <source>
        <dbReference type="ARBA" id="ARBA00009437"/>
    </source>
</evidence>
<dbReference type="EMBL" id="FOUU01000001">
    <property type="protein sequence ID" value="SFM42075.1"/>
    <property type="molecule type" value="Genomic_DNA"/>
</dbReference>
<feature type="domain" description="HTH lysR-type" evidence="5">
    <location>
        <begin position="1"/>
        <end position="59"/>
    </location>
</feature>
<comment type="similarity">
    <text evidence="1">Belongs to the LysR transcriptional regulatory family.</text>
</comment>
<proteinExistence type="inferred from homology"/>
<dbReference type="CDD" id="cd05466">
    <property type="entry name" value="PBP2_LTTR_substrate"/>
    <property type="match status" value="1"/>
</dbReference>
<dbReference type="InterPro" id="IPR005119">
    <property type="entry name" value="LysR_subst-bd"/>
</dbReference>
<dbReference type="GO" id="GO:0005829">
    <property type="term" value="C:cytosol"/>
    <property type="evidence" value="ECO:0007669"/>
    <property type="project" value="TreeGrafter"/>
</dbReference>
<organism evidence="6 7">
    <name type="scientific">Thermodesulforhabdus norvegica</name>
    <dbReference type="NCBI Taxonomy" id="39841"/>
    <lineage>
        <taxon>Bacteria</taxon>
        <taxon>Pseudomonadati</taxon>
        <taxon>Thermodesulfobacteriota</taxon>
        <taxon>Syntrophobacteria</taxon>
        <taxon>Syntrophobacterales</taxon>
        <taxon>Thermodesulforhabdaceae</taxon>
        <taxon>Thermodesulforhabdus</taxon>
    </lineage>
</organism>
<dbReference type="PROSITE" id="PS50931">
    <property type="entry name" value="HTH_LYSR"/>
    <property type="match status" value="1"/>
</dbReference>
<protein>
    <submittedName>
        <fullName evidence="6">DNA-binding transcriptional regulator, LysR family</fullName>
    </submittedName>
</protein>
<dbReference type="InterPro" id="IPR036388">
    <property type="entry name" value="WH-like_DNA-bd_sf"/>
</dbReference>
<sequence>MEWQQIVAFYELVRCGSFTKAADKTYRTQSAISQQIKALEEELGCTLVERIGKKSIKLTRAGELFFRFCKQVLSMYDAVVGELENIKDNPQGRLAIAAPYTTLYNVLPPYFRKYLSQYPGIELIILDRTQSEVLQLVNNGEVDFGIILESRVSQNLVVIPWHVVRFMLLTPIGHPLAGLKELNLSDIVQYPLILPLRGHPHRKRLDQLFAREKVCCHVVMESSNVELSALYVENGLGISFATVIPHLLPFKYRKLEFIPLDWLFDPDRIAIVMRRGTELPDYKKAFLQNLFTDIEDIDLNSYLADL</sequence>
<accession>A0A1I4QQS7</accession>
<evidence type="ECO:0000313" key="6">
    <source>
        <dbReference type="EMBL" id="SFM42075.1"/>
    </source>
</evidence>
<evidence type="ECO:0000256" key="3">
    <source>
        <dbReference type="ARBA" id="ARBA00023125"/>
    </source>
</evidence>
<dbReference type="InterPro" id="IPR050950">
    <property type="entry name" value="HTH-type_LysR_regulators"/>
</dbReference>
<reference evidence="6 7" key="1">
    <citation type="submission" date="2016-10" db="EMBL/GenBank/DDBJ databases">
        <authorList>
            <person name="de Groot N.N."/>
        </authorList>
    </citation>
    <scope>NUCLEOTIDE SEQUENCE [LARGE SCALE GENOMIC DNA]</scope>
    <source>
        <strain evidence="6 7">DSM 9990</strain>
    </source>
</reference>
<gene>
    <name evidence="6" type="ORF">SAMN05660836_00158</name>
</gene>
<dbReference type="SUPFAM" id="SSF53850">
    <property type="entry name" value="Periplasmic binding protein-like II"/>
    <property type="match status" value="1"/>
</dbReference>
<dbReference type="Pfam" id="PF03466">
    <property type="entry name" value="LysR_substrate"/>
    <property type="match status" value="1"/>
</dbReference>
<keyword evidence="2" id="KW-0805">Transcription regulation</keyword>
<evidence type="ECO:0000256" key="2">
    <source>
        <dbReference type="ARBA" id="ARBA00023015"/>
    </source>
</evidence>
<keyword evidence="4" id="KW-0804">Transcription</keyword>
<dbReference type="STRING" id="39841.SAMN05660836_00158"/>
<dbReference type="InterPro" id="IPR036390">
    <property type="entry name" value="WH_DNA-bd_sf"/>
</dbReference>
<evidence type="ECO:0000259" key="5">
    <source>
        <dbReference type="PROSITE" id="PS50931"/>
    </source>
</evidence>
<dbReference type="GO" id="GO:0003677">
    <property type="term" value="F:DNA binding"/>
    <property type="evidence" value="ECO:0007669"/>
    <property type="project" value="UniProtKB-KW"/>
</dbReference>
<dbReference type="Gene3D" id="1.10.10.10">
    <property type="entry name" value="Winged helix-like DNA-binding domain superfamily/Winged helix DNA-binding domain"/>
    <property type="match status" value="1"/>
</dbReference>
<dbReference type="SUPFAM" id="SSF46785">
    <property type="entry name" value="Winged helix' DNA-binding domain"/>
    <property type="match status" value="1"/>
</dbReference>
<dbReference type="PANTHER" id="PTHR30419">
    <property type="entry name" value="HTH-TYPE TRANSCRIPTIONAL REGULATOR YBHD"/>
    <property type="match status" value="1"/>
</dbReference>
<dbReference type="Pfam" id="PF00126">
    <property type="entry name" value="HTH_1"/>
    <property type="match status" value="1"/>
</dbReference>
<dbReference type="InterPro" id="IPR000847">
    <property type="entry name" value="LysR_HTH_N"/>
</dbReference>
<keyword evidence="7" id="KW-1185">Reference proteome</keyword>
<dbReference type="FunFam" id="1.10.10.10:FF:000001">
    <property type="entry name" value="LysR family transcriptional regulator"/>
    <property type="match status" value="1"/>
</dbReference>
<dbReference type="AlphaFoldDB" id="A0A1I4QQS7"/>
<dbReference type="RefSeq" id="WP_177193466.1">
    <property type="nucleotide sequence ID" value="NZ_FOUU01000001.1"/>
</dbReference>
<keyword evidence="3 6" id="KW-0238">DNA-binding</keyword>
<name>A0A1I4QQS7_9BACT</name>